<gene>
    <name evidence="2" type="ORF">ITX44_23445</name>
</gene>
<evidence type="ECO:0000313" key="2">
    <source>
        <dbReference type="EMBL" id="MBM9507437.1"/>
    </source>
</evidence>
<dbReference type="EMBL" id="JADKYB010000013">
    <property type="protein sequence ID" value="MBM9507437.1"/>
    <property type="molecule type" value="Genomic_DNA"/>
</dbReference>
<dbReference type="Proteomes" id="UP000749040">
    <property type="component" value="Unassembled WGS sequence"/>
</dbReference>
<dbReference type="InterPro" id="IPR029058">
    <property type="entry name" value="AB_hydrolase_fold"/>
</dbReference>
<dbReference type="SUPFAM" id="SSF53474">
    <property type="entry name" value="alpha/beta-Hydrolases"/>
    <property type="match status" value="1"/>
</dbReference>
<comment type="caution">
    <text evidence="2">The sequence shown here is derived from an EMBL/GenBank/DDBJ whole genome shotgun (WGS) entry which is preliminary data.</text>
</comment>
<accession>A0ABS2TVR7</accession>
<sequence>MRRSQGLVPVFAAHDTCHPRPRGPPIAPRSIGDCSAEQSLNSIERRSGKARTPGDKGEGAAVSRAVVGGIEVGYDVVGEGDGVPVVFVHGHPFDRSMWRPQVAAGIGGRRAVVPDLRGYGESAVVPGATPLGTFARDVAGLLDLVGVGRVVVCGLSMGGQIALEFLRLFPERVAGLVLADTFARADTAEGKKERYDRADRLEREGMVGYAHEVLDSMIAPANVTALPAVARHVLDMMLAAPPAGAAAALRGRAERPDYTGLLGTIAVPALVVVGREDVFTPVADARFLHEHIPGSRLAVIEGAGHLPNLERPAEFTAAFAGLLSAVDDREAARVGP</sequence>
<keyword evidence="3" id="KW-1185">Reference proteome</keyword>
<dbReference type="GO" id="GO:0016787">
    <property type="term" value="F:hydrolase activity"/>
    <property type="evidence" value="ECO:0007669"/>
    <property type="project" value="UniProtKB-KW"/>
</dbReference>
<name>A0ABS2TVR7_9ACTN</name>
<proteinExistence type="predicted"/>
<evidence type="ECO:0000313" key="3">
    <source>
        <dbReference type="Proteomes" id="UP000749040"/>
    </source>
</evidence>
<dbReference type="InterPro" id="IPR000073">
    <property type="entry name" value="AB_hydrolase_1"/>
</dbReference>
<organism evidence="2 3">
    <name type="scientific">Actinacidiphila acididurans</name>
    <dbReference type="NCBI Taxonomy" id="2784346"/>
    <lineage>
        <taxon>Bacteria</taxon>
        <taxon>Bacillati</taxon>
        <taxon>Actinomycetota</taxon>
        <taxon>Actinomycetes</taxon>
        <taxon>Kitasatosporales</taxon>
        <taxon>Streptomycetaceae</taxon>
        <taxon>Actinacidiphila</taxon>
    </lineage>
</organism>
<protein>
    <submittedName>
        <fullName evidence="2">Alpha/beta fold hydrolase</fullName>
    </submittedName>
</protein>
<dbReference type="PRINTS" id="PR00111">
    <property type="entry name" value="ABHYDROLASE"/>
</dbReference>
<dbReference type="Gene3D" id="3.40.50.1820">
    <property type="entry name" value="alpha/beta hydrolase"/>
    <property type="match status" value="1"/>
</dbReference>
<reference evidence="2 3" key="1">
    <citation type="submission" date="2021-01" db="EMBL/GenBank/DDBJ databases">
        <title>Streptomyces acididurans sp. nov., isolated from a peat swamp forest soil.</title>
        <authorList>
            <person name="Chantavorakit T."/>
            <person name="Duangmal K."/>
        </authorList>
    </citation>
    <scope>NUCLEOTIDE SEQUENCE [LARGE SCALE GENOMIC DNA]</scope>
    <source>
        <strain evidence="2 3">KK5PA1</strain>
    </source>
</reference>
<dbReference type="InterPro" id="IPR050266">
    <property type="entry name" value="AB_hydrolase_sf"/>
</dbReference>
<keyword evidence="2" id="KW-0378">Hydrolase</keyword>
<evidence type="ECO:0000259" key="1">
    <source>
        <dbReference type="Pfam" id="PF12697"/>
    </source>
</evidence>
<dbReference type="PANTHER" id="PTHR43798">
    <property type="entry name" value="MONOACYLGLYCEROL LIPASE"/>
    <property type="match status" value="1"/>
</dbReference>
<feature type="domain" description="AB hydrolase-1" evidence="1">
    <location>
        <begin position="85"/>
        <end position="317"/>
    </location>
</feature>
<dbReference type="Pfam" id="PF12697">
    <property type="entry name" value="Abhydrolase_6"/>
    <property type="match status" value="1"/>
</dbReference>